<keyword evidence="1" id="KW-0472">Membrane</keyword>
<keyword evidence="1" id="KW-1133">Transmembrane helix</keyword>
<dbReference type="Proteomes" id="UP000007050">
    <property type="component" value="Chromosome"/>
</dbReference>
<evidence type="ECO:0000256" key="1">
    <source>
        <dbReference type="SAM" id="Phobius"/>
    </source>
</evidence>
<keyword evidence="1" id="KW-0812">Transmembrane</keyword>
<organism evidence="2 3">
    <name type="scientific">[Eubacterium] siraeum V10Sc8a</name>
    <dbReference type="NCBI Taxonomy" id="717961"/>
    <lineage>
        <taxon>Bacteria</taxon>
        <taxon>Bacillati</taxon>
        <taxon>Bacillota</taxon>
        <taxon>Clostridia</taxon>
        <taxon>Eubacteriales</taxon>
        <taxon>Oscillospiraceae</taxon>
        <taxon>Oscillospiraceae incertae sedis</taxon>
    </lineage>
</organism>
<evidence type="ECO:0000313" key="2">
    <source>
        <dbReference type="EMBL" id="CBL33645.1"/>
    </source>
</evidence>
<gene>
    <name evidence="2" type="ORF">ES1_05170</name>
</gene>
<proteinExistence type="predicted"/>
<accession>D4MIR2</accession>
<dbReference type="BioCyc" id="ESIR717961:G136L-411-MONOMER"/>
<dbReference type="PATRIC" id="fig|717961.3.peg.595"/>
<protein>
    <submittedName>
        <fullName evidence="2">Uncharacterized protein</fullName>
    </submittedName>
</protein>
<sequence>MKQKVIKILLVIIGSIIVIVALITATLVLTGNVEIGFDSNGNFQVEIKNNNDNLDSYDQIIQSTLTTYPTDIFVYGEDCKFRKNVKFKQIDKLSEENLKSDKKYKVIVFNDLYDKTDLTDDDIAVLKKYVLEGDYALFYTGRKHMDAFIANGFATEHIVEGDIGFALRHSGETVIETDGLWDETSLEYYETNNPELLGESVFILIERIIRED</sequence>
<dbReference type="EMBL" id="FP929059">
    <property type="protein sequence ID" value="CBL33645.1"/>
    <property type="molecule type" value="Genomic_DNA"/>
</dbReference>
<reference evidence="2 3" key="2">
    <citation type="submission" date="2010-03" db="EMBL/GenBank/DDBJ databases">
        <authorList>
            <person name="Pajon A."/>
        </authorList>
    </citation>
    <scope>NUCLEOTIDE SEQUENCE [LARGE SCALE GENOMIC DNA]</scope>
    <source>
        <strain evidence="2 3">V10Sc8a</strain>
    </source>
</reference>
<dbReference type="AlphaFoldDB" id="D4MIR2"/>
<feature type="transmembrane region" description="Helical" evidence="1">
    <location>
        <begin position="7"/>
        <end position="29"/>
    </location>
</feature>
<name>D4MIR2_9FIRM</name>
<reference evidence="2 3" key="1">
    <citation type="submission" date="2010-03" db="EMBL/GenBank/DDBJ databases">
        <title>The genome sequence of Eubacterium siraeum V10Sc8a.</title>
        <authorList>
            <consortium name="metaHIT consortium -- http://www.metahit.eu/"/>
            <person name="Pajon A."/>
            <person name="Turner K."/>
            <person name="Parkhill J."/>
            <person name="Duncan S."/>
            <person name="Flint H."/>
        </authorList>
    </citation>
    <scope>NUCLEOTIDE SEQUENCE [LARGE SCALE GENOMIC DNA]</scope>
    <source>
        <strain evidence="2 3">V10Sc8a</strain>
    </source>
</reference>
<dbReference type="HOGENOM" id="CLU_1298234_0_0_9"/>
<dbReference type="KEGG" id="esr:ES1_05170"/>
<evidence type="ECO:0000313" key="3">
    <source>
        <dbReference type="Proteomes" id="UP000007050"/>
    </source>
</evidence>